<dbReference type="InterPro" id="IPR013670">
    <property type="entry name" value="EcoEI_R_C_dom"/>
</dbReference>
<comment type="caution">
    <text evidence="4">The sequence shown here is derived from an EMBL/GenBank/DDBJ whole genome shotgun (WGS) entry which is preliminary data.</text>
</comment>
<keyword evidence="4" id="KW-0547">Nucleotide-binding</keyword>
<dbReference type="Pfam" id="PF00271">
    <property type="entry name" value="Helicase_C"/>
    <property type="match status" value="1"/>
</dbReference>
<dbReference type="EMBL" id="BAAAPO010000065">
    <property type="protein sequence ID" value="GAA1809936.1"/>
    <property type="molecule type" value="Genomic_DNA"/>
</dbReference>
<name>A0ABN2M562_9MICO</name>
<reference evidence="4 5" key="1">
    <citation type="journal article" date="2019" name="Int. J. Syst. Evol. Microbiol.">
        <title>The Global Catalogue of Microorganisms (GCM) 10K type strain sequencing project: providing services to taxonomists for standard genome sequencing and annotation.</title>
        <authorList>
            <consortium name="The Broad Institute Genomics Platform"/>
            <consortium name="The Broad Institute Genome Sequencing Center for Infectious Disease"/>
            <person name="Wu L."/>
            <person name="Ma J."/>
        </authorList>
    </citation>
    <scope>NUCLEOTIDE SEQUENCE [LARGE SCALE GENOMIC DNA]</scope>
    <source>
        <strain evidence="4 5">JCM 15592</strain>
    </source>
</reference>
<dbReference type="InterPro" id="IPR001650">
    <property type="entry name" value="Helicase_C-like"/>
</dbReference>
<dbReference type="GO" id="GO:0004386">
    <property type="term" value="F:helicase activity"/>
    <property type="evidence" value="ECO:0007669"/>
    <property type="project" value="UniProtKB-KW"/>
</dbReference>
<dbReference type="Gene3D" id="3.90.1570.30">
    <property type="match status" value="1"/>
</dbReference>
<evidence type="ECO:0000313" key="5">
    <source>
        <dbReference type="Proteomes" id="UP001499938"/>
    </source>
</evidence>
<gene>
    <name evidence="4" type="ORF">GCM10009811_36250</name>
</gene>
<dbReference type="CDD" id="cd18032">
    <property type="entry name" value="DEXHc_RE_I_III_res"/>
    <property type="match status" value="1"/>
</dbReference>
<keyword evidence="1" id="KW-0175">Coiled coil</keyword>
<sequence>MLRQLHDVLKWAAFTYSAAPDDVPTAAAYDPSLIPAPPQEGGQQPLSTAELNQLLAKFEEKDAALAAAKESSAALQAELEKVRAAVAAAQAAKAHQATQFDWDEASTRELFIDADLLEAGWSLTDARDREYPVTGMPNAQGQGFVDYVLWGDDGLPLAVVEAKRSRKDPAVGQQQAKLYADSLEAMTGRRPVIFWSNGYQHWIWDDAGGYPPRRLSGFLTKDELELMVQRRQTRLPLKDAVIDKSIVERHYQTRAIRAVGESFEAKRREALLVMATGSGKTRTVIALVDQLMKRGWVKRVLFLADRVALVNQAVAAFKAHLPAATTINLVDEKVPDGRVFVSTYPTMMGLINATDAVGGRRFGPGYFDLIVIDEAHRSVYAKYKAIFDWFDAMLVGLTATPKDEIDRNTYTLFNLEAGVPTDAYSLDEAVAEGYLVPPVSVSVPLKFLRTGIHYDQLSEAEKDEWDSLDWGEDDQVPTDVNPEELNKWLFNADTVDKVLKHLMESGHKVAGGDRLGKTIVFAKNNAHAEFIRERFDTAYPEYGGHFARVLTYKTEYAQSLIDDFSIKEKVPHIAISVDMLDTGIDVPEVVNLVFFKLVRSASKFWQMIGRGTRLCPDLYGPGEDKKNFYVFDFCMNLEYFNQPGAGSEGSVQKSLAQRLFEARLALVAGLDHGDGGAEVGSLRDDTAKHLHQVVASMNLDNFVVRPEREWVQKYAEWEPWATLSLQEAGDVAAHLAGLPSAVRDDDEHAKRFDLLILKIQLAKLDGDHLTAERLRQQVQQIASSLLNQTAIPAIAEQQTLLAEVAEDEWWVDVTLPMLELARRRIRGLVRFIEKTTRAIVYTNFEDEIGDGSIVDLPGVAVGTNWERFKAKARAYLKDHEDNVALQKLRRNKQLTHTDLSTLEAMLVASGAGGPEDIARATEESQGLGLFIRSLVGLDREAATEAFSEFLTDSRFSAAEIRFIQLIVEHLTANGVMEARRLYEAPFTDHAPTGPDFLFSDSDVDRLVVVLEKVRDHALSEN</sequence>
<dbReference type="SUPFAM" id="SSF52540">
    <property type="entry name" value="P-loop containing nucleoside triphosphate hydrolases"/>
    <property type="match status" value="1"/>
</dbReference>
<keyword evidence="4" id="KW-0347">Helicase</keyword>
<dbReference type="InterPro" id="IPR050742">
    <property type="entry name" value="Helicase_Restrict-Modif_Enz"/>
</dbReference>
<dbReference type="Gene3D" id="3.40.50.300">
    <property type="entry name" value="P-loop containing nucleotide triphosphate hydrolases"/>
    <property type="match status" value="2"/>
</dbReference>
<dbReference type="Proteomes" id="UP001499938">
    <property type="component" value="Unassembled WGS sequence"/>
</dbReference>
<dbReference type="Pfam" id="PF04851">
    <property type="entry name" value="ResIII"/>
    <property type="match status" value="1"/>
</dbReference>
<dbReference type="PANTHER" id="PTHR47396:SF1">
    <property type="entry name" value="ATP-DEPENDENT HELICASE IRC3-RELATED"/>
    <property type="match status" value="1"/>
</dbReference>
<accession>A0ABN2M562</accession>
<dbReference type="CDD" id="cd18799">
    <property type="entry name" value="SF2_C_EcoAI-like"/>
    <property type="match status" value="1"/>
</dbReference>
<keyword evidence="5" id="KW-1185">Reference proteome</keyword>
<dbReference type="InterPro" id="IPR006935">
    <property type="entry name" value="Helicase/UvrB_N"/>
</dbReference>
<dbReference type="RefSeq" id="WP_344089024.1">
    <property type="nucleotide sequence ID" value="NZ_BAAAPO010000065.1"/>
</dbReference>
<dbReference type="PROSITE" id="PS51192">
    <property type="entry name" value="HELICASE_ATP_BIND_1"/>
    <property type="match status" value="1"/>
</dbReference>
<dbReference type="PROSITE" id="PS51194">
    <property type="entry name" value="HELICASE_CTER"/>
    <property type="match status" value="1"/>
</dbReference>
<dbReference type="InterPro" id="IPR014001">
    <property type="entry name" value="Helicase_ATP-bd"/>
</dbReference>
<dbReference type="PANTHER" id="PTHR47396">
    <property type="entry name" value="TYPE I RESTRICTION ENZYME ECOKI R PROTEIN"/>
    <property type="match status" value="1"/>
</dbReference>
<evidence type="ECO:0000259" key="3">
    <source>
        <dbReference type="PROSITE" id="PS51194"/>
    </source>
</evidence>
<feature type="domain" description="Helicase ATP-binding" evidence="2">
    <location>
        <begin position="261"/>
        <end position="419"/>
    </location>
</feature>
<dbReference type="InterPro" id="IPR027417">
    <property type="entry name" value="P-loop_NTPase"/>
</dbReference>
<evidence type="ECO:0000256" key="1">
    <source>
        <dbReference type="SAM" id="Coils"/>
    </source>
</evidence>
<organism evidence="4 5">
    <name type="scientific">Nostocoides veronense</name>
    <dbReference type="NCBI Taxonomy" id="330836"/>
    <lineage>
        <taxon>Bacteria</taxon>
        <taxon>Bacillati</taxon>
        <taxon>Actinomycetota</taxon>
        <taxon>Actinomycetes</taxon>
        <taxon>Micrococcales</taxon>
        <taxon>Intrasporangiaceae</taxon>
        <taxon>Nostocoides</taxon>
    </lineage>
</organism>
<keyword evidence="4" id="KW-0067">ATP-binding</keyword>
<dbReference type="SMART" id="SM00487">
    <property type="entry name" value="DEXDc"/>
    <property type="match status" value="1"/>
</dbReference>
<evidence type="ECO:0000259" key="2">
    <source>
        <dbReference type="PROSITE" id="PS51192"/>
    </source>
</evidence>
<keyword evidence="4" id="KW-0378">Hydrolase</keyword>
<feature type="coiled-coil region" evidence="1">
    <location>
        <begin position="51"/>
        <end position="92"/>
    </location>
</feature>
<proteinExistence type="predicted"/>
<dbReference type="Pfam" id="PF08463">
    <property type="entry name" value="EcoEI_R_C"/>
    <property type="match status" value="1"/>
</dbReference>
<feature type="domain" description="Helicase C-terminal" evidence="3">
    <location>
        <begin position="494"/>
        <end position="655"/>
    </location>
</feature>
<evidence type="ECO:0000313" key="4">
    <source>
        <dbReference type="EMBL" id="GAA1809936.1"/>
    </source>
</evidence>
<protein>
    <submittedName>
        <fullName evidence="4">DEAD/DEAH box helicase family protein</fullName>
    </submittedName>
</protein>